<keyword evidence="4" id="KW-1185">Reference proteome</keyword>
<dbReference type="EMBL" id="RZGK01000012">
    <property type="protein sequence ID" value="KAF9695011.1"/>
    <property type="molecule type" value="Genomic_DNA"/>
</dbReference>
<dbReference type="OrthoDB" id="3533395at2759"/>
<accession>A0A8H7J0N1</accession>
<reference evidence="3" key="2">
    <citation type="submission" date="2020-09" db="EMBL/GenBank/DDBJ databases">
        <title>Reference genome assembly for Australian Ascochyta lentis isolate Al4.</title>
        <authorList>
            <person name="Lee R.C."/>
            <person name="Farfan-Caceres L.M."/>
            <person name="Debler J.W."/>
            <person name="Williams A.H."/>
            <person name="Henares B.M."/>
        </authorList>
    </citation>
    <scope>NUCLEOTIDE SEQUENCE</scope>
    <source>
        <strain evidence="3">Al4</strain>
    </source>
</reference>
<protein>
    <recommendedName>
        <fullName evidence="2">DUF7607 domain-containing protein</fullName>
    </recommendedName>
</protein>
<evidence type="ECO:0000259" key="2">
    <source>
        <dbReference type="Pfam" id="PF24580"/>
    </source>
</evidence>
<feature type="compositionally biased region" description="Polar residues" evidence="1">
    <location>
        <begin position="250"/>
        <end position="272"/>
    </location>
</feature>
<reference evidence="3" key="1">
    <citation type="submission" date="2018-12" db="EMBL/GenBank/DDBJ databases">
        <authorList>
            <person name="Syme R.A."/>
            <person name="Farfan-Caceres L."/>
            <person name="Lichtenzveig J."/>
        </authorList>
    </citation>
    <scope>NUCLEOTIDE SEQUENCE</scope>
    <source>
        <strain evidence="3">Al4</strain>
    </source>
</reference>
<dbReference type="AlphaFoldDB" id="A0A8H7J0N1"/>
<dbReference type="Pfam" id="PF24580">
    <property type="entry name" value="DUF7607"/>
    <property type="match status" value="1"/>
</dbReference>
<feature type="region of interest" description="Disordered" evidence="1">
    <location>
        <begin position="250"/>
        <end position="335"/>
    </location>
</feature>
<sequence>MSWSTPTASAQALQLTKDRTPETSNGVSGPNHDDRKRRRIAPINSTTVPLTGDALLEKAYDTPSQAPLESWHYLSKWQAADGSIVELDDLEEEEHYSNVSDTSPEGVEEPGYESGKSEDLPAGGYTLGPSNLDKDRVTEIINECIEVYTNAWKPGKGETKHKDERGVGEAPVVYDIATMRKEAEAAGQREKLVRTYLAEAEYYRYRIDKICDEILEDPGDTVASVKMKCRNLEVTVELLEQANWLASVYETPSDSNNGDDSQTEDSVVSNNPHLPAAQPLERSQQQISPVEFIDLGTPSDSSDFESDHEPLKDGSTTPARNKDKREPSTQTRVLAPEPMIADTIETPNLVAAAATLTARSSRTPLGDAPEHASIATVSRWTWPQLIETQDRKRIVSKAIHDLSPHKKEMIRQRLQNVGRTNMIREIPACVDMLLRGDARMPGILPQDLPKIVTFTKLFLCWWLCGDYFSEEPSKQGLEELARCLRQNSPDPATFCDYVDTILNTTFSHAALSNPMQPSQAEIIEISDDDEPLVPVSK</sequence>
<gene>
    <name evidence="3" type="ORF">EKO04_007050</name>
</gene>
<feature type="domain" description="DUF7607" evidence="2">
    <location>
        <begin position="134"/>
        <end position="253"/>
    </location>
</feature>
<evidence type="ECO:0000256" key="1">
    <source>
        <dbReference type="SAM" id="MobiDB-lite"/>
    </source>
</evidence>
<organism evidence="3 4">
    <name type="scientific">Ascochyta lentis</name>
    <dbReference type="NCBI Taxonomy" id="205686"/>
    <lineage>
        <taxon>Eukaryota</taxon>
        <taxon>Fungi</taxon>
        <taxon>Dikarya</taxon>
        <taxon>Ascomycota</taxon>
        <taxon>Pezizomycotina</taxon>
        <taxon>Dothideomycetes</taxon>
        <taxon>Pleosporomycetidae</taxon>
        <taxon>Pleosporales</taxon>
        <taxon>Pleosporineae</taxon>
        <taxon>Didymellaceae</taxon>
        <taxon>Ascochyta</taxon>
    </lineage>
</organism>
<feature type="region of interest" description="Disordered" evidence="1">
    <location>
        <begin position="92"/>
        <end position="132"/>
    </location>
</feature>
<evidence type="ECO:0000313" key="3">
    <source>
        <dbReference type="EMBL" id="KAF9695011.1"/>
    </source>
</evidence>
<feature type="compositionally biased region" description="Polar residues" evidence="1">
    <location>
        <begin position="1"/>
        <end position="14"/>
    </location>
</feature>
<proteinExistence type="predicted"/>
<name>A0A8H7J0N1_9PLEO</name>
<dbReference type="Proteomes" id="UP000651452">
    <property type="component" value="Unassembled WGS sequence"/>
</dbReference>
<dbReference type="InterPro" id="IPR056026">
    <property type="entry name" value="DUF7607"/>
</dbReference>
<evidence type="ECO:0000313" key="4">
    <source>
        <dbReference type="Proteomes" id="UP000651452"/>
    </source>
</evidence>
<comment type="caution">
    <text evidence="3">The sequence shown here is derived from an EMBL/GenBank/DDBJ whole genome shotgun (WGS) entry which is preliminary data.</text>
</comment>
<feature type="region of interest" description="Disordered" evidence="1">
    <location>
        <begin position="1"/>
        <end position="47"/>
    </location>
</feature>